<dbReference type="InterPro" id="IPR038765">
    <property type="entry name" value="Papain-like_cys_pep_sf"/>
</dbReference>
<feature type="binding site" evidence="8">
    <location>
        <position position="477"/>
    </location>
    <ligand>
        <name>Ca(2+)</name>
        <dbReference type="ChEBI" id="CHEBI:29108"/>
    </ligand>
</feature>
<dbReference type="GeneID" id="115151929"/>
<evidence type="ECO:0000256" key="5">
    <source>
        <dbReference type="ARBA" id="ARBA00023315"/>
    </source>
</evidence>
<feature type="active site" evidence="7">
    <location>
        <position position="355"/>
    </location>
</feature>
<dbReference type="InterPro" id="IPR001102">
    <property type="entry name" value="Transglutaminase_N"/>
</dbReference>
<evidence type="ECO:0000313" key="10">
    <source>
        <dbReference type="Ensembl" id="ENSSTUP00000057258.1"/>
    </source>
</evidence>
<dbReference type="InterPro" id="IPR023608">
    <property type="entry name" value="Transglutaminase_animal"/>
</dbReference>
<evidence type="ECO:0000256" key="4">
    <source>
        <dbReference type="ARBA" id="ARBA00022837"/>
    </source>
</evidence>
<dbReference type="InterPro" id="IPR050779">
    <property type="entry name" value="Transglutaminase"/>
</dbReference>
<dbReference type="FunFam" id="2.60.40.10:FF:002059">
    <property type="entry name" value="Protein-glutamine gamma-glutamyltransferase 2"/>
    <property type="match status" value="1"/>
</dbReference>
<dbReference type="Gene3D" id="2.60.40.10">
    <property type="entry name" value="Immunoglobulins"/>
    <property type="match status" value="3"/>
</dbReference>
<dbReference type="Gene3D" id="3.90.260.10">
    <property type="entry name" value="Transglutaminase-like"/>
    <property type="match status" value="1"/>
</dbReference>
<dbReference type="EC" id="2.3.2.13" evidence="6"/>
<dbReference type="SUPFAM" id="SSF49309">
    <property type="entry name" value="Transglutaminase, two C-terminal domains"/>
    <property type="match status" value="2"/>
</dbReference>
<dbReference type="PROSITE" id="PS00547">
    <property type="entry name" value="TRANSGLUTAMINASES"/>
    <property type="match status" value="1"/>
</dbReference>
<comment type="cofactor">
    <cofactor evidence="8">
        <name>Ca(2+)</name>
        <dbReference type="ChEBI" id="CHEBI:29108"/>
    </cofactor>
    <text evidence="8">Binds 1 Ca(2+) ion per subunit.</text>
</comment>
<evidence type="ECO:0000256" key="3">
    <source>
        <dbReference type="ARBA" id="ARBA00022723"/>
    </source>
</evidence>
<evidence type="ECO:0000256" key="2">
    <source>
        <dbReference type="ARBA" id="ARBA00022679"/>
    </source>
</evidence>
<dbReference type="GeneTree" id="ENSGT01050000244866"/>
<gene>
    <name evidence="10" type="primary">LOC115151929</name>
</gene>
<feature type="domain" description="Transglutaminase-like" evidence="9">
    <location>
        <begin position="347"/>
        <end position="440"/>
    </location>
</feature>
<dbReference type="Pfam" id="PF00927">
    <property type="entry name" value="Transglut_C"/>
    <property type="match status" value="1"/>
</dbReference>
<feature type="binding site" evidence="8">
    <location>
        <position position="526"/>
    </location>
    <ligand>
        <name>Ca(2+)</name>
        <dbReference type="ChEBI" id="CHEBI:29108"/>
    </ligand>
</feature>
<dbReference type="InterPro" id="IPR014756">
    <property type="entry name" value="Ig_E-set"/>
</dbReference>
<dbReference type="OMA" id="STWNFHC"/>
<keyword evidence="5" id="KW-0012">Acyltransferase</keyword>
<evidence type="ECO:0000256" key="1">
    <source>
        <dbReference type="ARBA" id="ARBA00005968"/>
    </source>
</evidence>
<dbReference type="SUPFAM" id="SSF54001">
    <property type="entry name" value="Cysteine proteinases"/>
    <property type="match status" value="1"/>
</dbReference>
<dbReference type="InterPro" id="IPR002931">
    <property type="entry name" value="Transglutaminase-like"/>
</dbReference>
<dbReference type="InterPro" id="IPR008958">
    <property type="entry name" value="Transglutaminase_C"/>
</dbReference>
<accession>A0A674ADB8</accession>
<sequence length="763" mass="86181">MSEVRENSEREVCMGEHVYWSTRTEPFLSSINTGSWWRRVEKRCIHLQDCVKRQKRSQTYHKRRLHGREEKIHRGVIHHKEWRMADQNGVFMGMDLLCQVNSHAHRTEEMDVERLLVRRGQPFSLALQCFTTLPPKHKLAMILHLGKEGEVVVKVLDARAGSDKWWFRQQGAQSEVLLTIHSPADAPVGLYSVTVLLLSPDGHILEKTTPDTFYLLFNPWCKADSVYLPDEELLEEYILNENGLLYQGSWDQISSLPWNFGQFEQDVVDICFEILDNSPAALTNPEMDTANRADPVYVSRTITAMVNANDDRGVVSGRWDGKYDDGVPPTRWTGSVPILRRWSEAGAQRVRYGQCWVFSGVACTVLRCLGIPTRPVTNYSSAHDTDGNLNVDYLYDEQLESVSEGRKDMIWNYHCWVESWMDREDLPKGYDGWQALDPTPQERSDGVYCCGPCPVKAVRDGDVGMKYDAAFVFSEVNADLVTWIVYPDGQRSQVSLNQNTVGQNISTKSVYGDYREDITKHYKYPEGSVKEREVYEKAGRRVTQPNGAPGQLELKIKHAQAILGTDFDVIVEVHNVGGEDTPAQLTVTSNAVTYNSLHRGECHRKTASLTVPAQKAHKEVLRLRYDHYGACVSEHNLIRVTALLQVSGQPEVILQEVNIQLSMPQLHVKVVGDAVVSRKLIAHISFTNPLPITLRGGVFTVEGAGLTAAREIQAPDDIGPGQEVKVKLSFKPTRAGLRKLMVDFDADRIRDVKGIATLIVRNK</sequence>
<feature type="active site" evidence="7">
    <location>
        <position position="414"/>
    </location>
</feature>
<evidence type="ECO:0000256" key="8">
    <source>
        <dbReference type="PIRSR" id="PIRSR000459-2"/>
    </source>
</evidence>
<evidence type="ECO:0000256" key="7">
    <source>
        <dbReference type="PIRSR" id="PIRSR000459-1"/>
    </source>
</evidence>
<feature type="binding site" evidence="8">
    <location>
        <position position="479"/>
    </location>
    <ligand>
        <name>Ca(2+)</name>
        <dbReference type="ChEBI" id="CHEBI:29108"/>
    </ligand>
</feature>
<dbReference type="FunFam" id="3.90.260.10:FF:000001">
    <property type="entry name" value="Protein-glutamine gamma-glutamyltransferase 2"/>
    <property type="match status" value="1"/>
</dbReference>
<feature type="binding site" evidence="8">
    <location>
        <position position="531"/>
    </location>
    <ligand>
        <name>Ca(2+)</name>
        <dbReference type="ChEBI" id="CHEBI:29108"/>
    </ligand>
</feature>
<dbReference type="InParanoid" id="A0A674ADB8"/>
<dbReference type="GO" id="GO:0007399">
    <property type="term" value="P:nervous system development"/>
    <property type="evidence" value="ECO:0007669"/>
    <property type="project" value="UniProtKB-ARBA"/>
</dbReference>
<dbReference type="AlphaFoldDB" id="A0A674ADB8"/>
<feature type="active site" evidence="7">
    <location>
        <position position="437"/>
    </location>
</feature>
<comment type="similarity">
    <text evidence="1">Belongs to the transglutaminase superfamily. Transglutaminase family.</text>
</comment>
<dbReference type="InterPro" id="IPR036238">
    <property type="entry name" value="Transglutaminase_C_sf"/>
</dbReference>
<keyword evidence="2" id="KW-0808">Transferase</keyword>
<dbReference type="InterPro" id="IPR013783">
    <property type="entry name" value="Ig-like_fold"/>
</dbReference>
<name>A0A674ADB8_SALTR</name>
<dbReference type="PANTHER" id="PTHR11590">
    <property type="entry name" value="PROTEIN-GLUTAMINE GAMMA-GLUTAMYLTRANSFERASE"/>
    <property type="match status" value="1"/>
</dbReference>
<dbReference type="GO" id="GO:0046872">
    <property type="term" value="F:metal ion binding"/>
    <property type="evidence" value="ECO:0007669"/>
    <property type="project" value="UniProtKB-KW"/>
</dbReference>
<dbReference type="Pfam" id="PF00868">
    <property type="entry name" value="Transglut_N"/>
    <property type="match status" value="1"/>
</dbReference>
<dbReference type="KEGG" id="stru:115151929"/>
<dbReference type="FunFam" id="2.60.40.10:FF:000090">
    <property type="entry name" value="Protein-glutamine gamma-glutamyltransferase 2"/>
    <property type="match status" value="1"/>
</dbReference>
<dbReference type="PIRSF" id="PIRSF000459">
    <property type="entry name" value="TGM_EBP42"/>
    <property type="match status" value="1"/>
</dbReference>
<dbReference type="SUPFAM" id="SSF81296">
    <property type="entry name" value="E set domains"/>
    <property type="match status" value="1"/>
</dbReference>
<dbReference type="OrthoDB" id="437511at2759"/>
<evidence type="ECO:0000259" key="9">
    <source>
        <dbReference type="SMART" id="SM00460"/>
    </source>
</evidence>
<dbReference type="GO" id="GO:0003810">
    <property type="term" value="F:protein-glutamine gamma-glutamyltransferase activity"/>
    <property type="evidence" value="ECO:0007669"/>
    <property type="project" value="UniProtKB-EC"/>
</dbReference>
<reference evidence="10" key="1">
    <citation type="submission" date="2025-08" db="UniProtKB">
        <authorList>
            <consortium name="Ensembl"/>
        </authorList>
    </citation>
    <scope>IDENTIFICATION</scope>
</reference>
<dbReference type="GO" id="GO:0005739">
    <property type="term" value="C:mitochondrion"/>
    <property type="evidence" value="ECO:0007669"/>
    <property type="project" value="TreeGrafter"/>
</dbReference>
<dbReference type="PANTHER" id="PTHR11590:SF73">
    <property type="entry name" value="NOVEL TRANSGLUTAMINASE FAMILY PROTEIN-RELATED"/>
    <property type="match status" value="1"/>
</dbReference>
<dbReference type="RefSeq" id="XP_029552145.1">
    <property type="nucleotide sequence ID" value="XM_029696285.1"/>
</dbReference>
<keyword evidence="3 8" id="KW-0479">Metal-binding</keyword>
<evidence type="ECO:0000256" key="6">
    <source>
        <dbReference type="ARBA" id="ARBA00024222"/>
    </source>
</evidence>
<protein>
    <recommendedName>
        <fullName evidence="6">protein-glutamine gamma-glutamyltransferase</fullName>
        <ecNumber evidence="6">2.3.2.13</ecNumber>
    </recommendedName>
</protein>
<dbReference type="InterPro" id="IPR036985">
    <property type="entry name" value="Transglutaminase-like_sf"/>
</dbReference>
<dbReference type="Proteomes" id="UP000472277">
    <property type="component" value="Chromosome 17"/>
</dbReference>
<organism evidence="10 11">
    <name type="scientific">Salmo trutta</name>
    <name type="common">Brown trout</name>
    <dbReference type="NCBI Taxonomy" id="8032"/>
    <lineage>
        <taxon>Eukaryota</taxon>
        <taxon>Metazoa</taxon>
        <taxon>Chordata</taxon>
        <taxon>Craniata</taxon>
        <taxon>Vertebrata</taxon>
        <taxon>Euteleostomi</taxon>
        <taxon>Actinopterygii</taxon>
        <taxon>Neopterygii</taxon>
        <taxon>Teleostei</taxon>
        <taxon>Protacanthopterygii</taxon>
        <taxon>Salmoniformes</taxon>
        <taxon>Salmonidae</taxon>
        <taxon>Salmoninae</taxon>
        <taxon>Salmo</taxon>
    </lineage>
</organism>
<dbReference type="Pfam" id="PF01841">
    <property type="entry name" value="Transglut_core"/>
    <property type="match status" value="1"/>
</dbReference>
<dbReference type="Ensembl" id="ENSSTUT00000060043.1">
    <property type="protein sequence ID" value="ENSSTUP00000057258.1"/>
    <property type="gene ID" value="ENSSTUG00000024070.1"/>
</dbReference>
<dbReference type="InterPro" id="IPR013808">
    <property type="entry name" value="Transglutaminase_AS"/>
</dbReference>
<dbReference type="SMART" id="SM00460">
    <property type="entry name" value="TGc"/>
    <property type="match status" value="1"/>
</dbReference>
<proteinExistence type="inferred from homology"/>
<reference evidence="10" key="2">
    <citation type="submission" date="2025-09" db="UniProtKB">
        <authorList>
            <consortium name="Ensembl"/>
        </authorList>
    </citation>
    <scope>IDENTIFICATION</scope>
</reference>
<keyword evidence="11" id="KW-1185">Reference proteome</keyword>
<evidence type="ECO:0000313" key="11">
    <source>
        <dbReference type="Proteomes" id="UP000472277"/>
    </source>
</evidence>
<keyword evidence="4 8" id="KW-0106">Calcium</keyword>